<dbReference type="EMBL" id="MFKF01000310">
    <property type="protein sequence ID" value="OGG46489.1"/>
    <property type="molecule type" value="Genomic_DNA"/>
</dbReference>
<comment type="caution">
    <text evidence="1">The sequence shown here is derived from an EMBL/GenBank/DDBJ whole genome shotgun (WGS) entry which is preliminary data.</text>
</comment>
<organism evidence="1 2">
    <name type="scientific">Handelsmanbacteria sp. (strain RIFCSPLOWO2_12_FULL_64_10)</name>
    <dbReference type="NCBI Taxonomy" id="1817868"/>
    <lineage>
        <taxon>Bacteria</taxon>
        <taxon>Candidatus Handelsmaniibacteriota</taxon>
    </lineage>
</organism>
<protein>
    <submittedName>
        <fullName evidence="1">Uncharacterized protein</fullName>
    </submittedName>
</protein>
<evidence type="ECO:0000313" key="1">
    <source>
        <dbReference type="EMBL" id="OGG46489.1"/>
    </source>
</evidence>
<proteinExistence type="predicted"/>
<name>A0A1F6CBG4_HANXR</name>
<dbReference type="AlphaFoldDB" id="A0A1F6CBG4"/>
<evidence type="ECO:0000313" key="2">
    <source>
        <dbReference type="Proteomes" id="UP000178606"/>
    </source>
</evidence>
<gene>
    <name evidence="1" type="ORF">A3F84_21420</name>
</gene>
<accession>A0A1F6CBG4</accession>
<sequence>MDRRMERSQGTMRVVHLHEDDGSFDREFWATIPPERRLEMMWDMVLEYCAWLESMAINSDFRDLFSSLSRFEARYSLSRTNALLDARRI</sequence>
<dbReference type="Proteomes" id="UP000178606">
    <property type="component" value="Unassembled WGS sequence"/>
</dbReference>
<reference evidence="1 2" key="1">
    <citation type="journal article" date="2016" name="Nat. Commun.">
        <title>Thousands of microbial genomes shed light on interconnected biogeochemical processes in an aquifer system.</title>
        <authorList>
            <person name="Anantharaman K."/>
            <person name="Brown C.T."/>
            <person name="Hug L.A."/>
            <person name="Sharon I."/>
            <person name="Castelle C.J."/>
            <person name="Probst A.J."/>
            <person name="Thomas B.C."/>
            <person name="Singh A."/>
            <person name="Wilkins M.J."/>
            <person name="Karaoz U."/>
            <person name="Brodie E.L."/>
            <person name="Williams K.H."/>
            <person name="Hubbard S.S."/>
            <person name="Banfield J.F."/>
        </authorList>
    </citation>
    <scope>NUCLEOTIDE SEQUENCE [LARGE SCALE GENOMIC DNA]</scope>
    <source>
        <strain evidence="2">RIFCSPLOWO2_12_FULL_64_10</strain>
    </source>
</reference>